<reference evidence="1" key="1">
    <citation type="submission" date="2018-03" db="EMBL/GenBank/DDBJ databases">
        <authorList>
            <person name="Guldener U."/>
        </authorList>
    </citation>
    <scope>NUCLEOTIDE SEQUENCE</scope>
</reference>
<comment type="caution">
    <text evidence="1">The sequence shown here is derived from an EMBL/GenBank/DDBJ whole genome shotgun (WGS) entry which is preliminary data.</text>
</comment>
<evidence type="ECO:0000313" key="2">
    <source>
        <dbReference type="Proteomes" id="UP001187734"/>
    </source>
</evidence>
<dbReference type="Proteomes" id="UP001187734">
    <property type="component" value="Unassembled WGS sequence"/>
</dbReference>
<evidence type="ECO:0000313" key="1">
    <source>
        <dbReference type="EMBL" id="SPJ91014.1"/>
    </source>
</evidence>
<keyword evidence="2" id="KW-1185">Reference proteome</keyword>
<dbReference type="EMBL" id="ONZP01000807">
    <property type="protein sequence ID" value="SPJ91014.1"/>
    <property type="molecule type" value="Genomic_DNA"/>
</dbReference>
<proteinExistence type="predicted"/>
<gene>
    <name evidence="1" type="ORF">FTOL_13416</name>
</gene>
<sequence length="32" mass="3248">MASTKKEVCIAVIGAGGVGSVFVEQLARLAKN</sequence>
<dbReference type="AlphaFoldDB" id="A0AAE8MNJ9"/>
<protein>
    <submittedName>
        <fullName evidence="1">Uncharacterized protein</fullName>
    </submittedName>
</protein>
<organism evidence="1 2">
    <name type="scientific">Fusarium torulosum</name>
    <dbReference type="NCBI Taxonomy" id="33205"/>
    <lineage>
        <taxon>Eukaryota</taxon>
        <taxon>Fungi</taxon>
        <taxon>Dikarya</taxon>
        <taxon>Ascomycota</taxon>
        <taxon>Pezizomycotina</taxon>
        <taxon>Sordariomycetes</taxon>
        <taxon>Hypocreomycetidae</taxon>
        <taxon>Hypocreales</taxon>
        <taxon>Nectriaceae</taxon>
        <taxon>Fusarium</taxon>
    </lineage>
</organism>
<name>A0AAE8MNJ9_9HYPO</name>
<accession>A0AAE8MNJ9</accession>